<dbReference type="AlphaFoldDB" id="A0AAW1LQC2"/>
<reference evidence="1 2" key="1">
    <citation type="journal article" date="2024" name="BMC Genomics">
        <title>De novo assembly and annotation of Popillia japonica's genome with initial clues to its potential as an invasive pest.</title>
        <authorList>
            <person name="Cucini C."/>
            <person name="Boschi S."/>
            <person name="Funari R."/>
            <person name="Cardaioli E."/>
            <person name="Iannotti N."/>
            <person name="Marturano G."/>
            <person name="Paoli F."/>
            <person name="Bruttini M."/>
            <person name="Carapelli A."/>
            <person name="Frati F."/>
            <person name="Nardi F."/>
        </authorList>
    </citation>
    <scope>NUCLEOTIDE SEQUENCE [LARGE SCALE GENOMIC DNA]</scope>
    <source>
        <strain evidence="1">DMR45628</strain>
    </source>
</reference>
<gene>
    <name evidence="1" type="ORF">QE152_g10674</name>
</gene>
<dbReference type="Proteomes" id="UP001458880">
    <property type="component" value="Unassembled WGS sequence"/>
</dbReference>
<comment type="caution">
    <text evidence="1">The sequence shown here is derived from an EMBL/GenBank/DDBJ whole genome shotgun (WGS) entry which is preliminary data.</text>
</comment>
<name>A0AAW1LQC2_POPJA</name>
<organism evidence="1 2">
    <name type="scientific">Popillia japonica</name>
    <name type="common">Japanese beetle</name>
    <dbReference type="NCBI Taxonomy" id="7064"/>
    <lineage>
        <taxon>Eukaryota</taxon>
        <taxon>Metazoa</taxon>
        <taxon>Ecdysozoa</taxon>
        <taxon>Arthropoda</taxon>
        <taxon>Hexapoda</taxon>
        <taxon>Insecta</taxon>
        <taxon>Pterygota</taxon>
        <taxon>Neoptera</taxon>
        <taxon>Endopterygota</taxon>
        <taxon>Coleoptera</taxon>
        <taxon>Polyphaga</taxon>
        <taxon>Scarabaeiformia</taxon>
        <taxon>Scarabaeidae</taxon>
        <taxon>Rutelinae</taxon>
        <taxon>Popillia</taxon>
    </lineage>
</organism>
<dbReference type="EMBL" id="JASPKY010000099">
    <property type="protein sequence ID" value="KAK9737457.1"/>
    <property type="molecule type" value="Genomic_DNA"/>
</dbReference>
<accession>A0AAW1LQC2</accession>
<evidence type="ECO:0000313" key="1">
    <source>
        <dbReference type="EMBL" id="KAK9737457.1"/>
    </source>
</evidence>
<evidence type="ECO:0000313" key="2">
    <source>
        <dbReference type="Proteomes" id="UP001458880"/>
    </source>
</evidence>
<proteinExistence type="predicted"/>
<protein>
    <submittedName>
        <fullName evidence="1">Uncharacterized protein</fullName>
    </submittedName>
</protein>
<sequence length="274" mass="32576">MEDNQTLLMMVLKQHFRDRPQILDEALRIIKEYSSQDSTAEQYEKTVETLRAKMNDLPLHILLYFLNMIPLPKQETDFKSQALNANDQIDSIRSKLIEYLNSKIPPLIPIKKETDNERKSHMSNFFNNTGSDYCTSTKLVRPKKTQKTWRRRNAKCQQKDKALLDICAEFVIKNQNYLRQYYNDKKEKVWKMVNSNKYNQNELCLLYEILKDLNKKAKLMRMIDNEETCLEVLFEEYGSSDVFLKEKHLYQIVNDDPFVISDELKDAVINFVHK</sequence>
<keyword evidence="2" id="KW-1185">Reference proteome</keyword>